<keyword evidence="3" id="KW-1185">Reference proteome</keyword>
<dbReference type="PANTHER" id="PTHR34980:SF2">
    <property type="entry name" value="INNER MEMBRANE PROTEIN YHAH-RELATED"/>
    <property type="match status" value="1"/>
</dbReference>
<sequence length="185" mass="20696">MAQKNKKIQLKKRSRQSARIHRGLAMPVGPGSENSLVSFRDFADLKAKYFRFTGRIQRRPFLARTLILMVAQFMFSLILYSKIIESILIGHEDYAIIFGLIFLVLTVPTVWAHLSLGTRRFHDLNKPGALFAIPYIAYLASYILPVLAFDTAALAAQSIMAVCYLGLATVKGTDGDNAYGPERAR</sequence>
<feature type="transmembrane region" description="Helical" evidence="1">
    <location>
        <begin position="154"/>
        <end position="170"/>
    </location>
</feature>
<organism evidence="2 3">
    <name type="scientific">Megasphaera massiliensis</name>
    <dbReference type="NCBI Taxonomy" id="1232428"/>
    <lineage>
        <taxon>Bacteria</taxon>
        <taxon>Bacillati</taxon>
        <taxon>Bacillota</taxon>
        <taxon>Negativicutes</taxon>
        <taxon>Veillonellales</taxon>
        <taxon>Veillonellaceae</taxon>
        <taxon>Megasphaera</taxon>
    </lineage>
</organism>
<keyword evidence="1" id="KW-0812">Transmembrane</keyword>
<keyword evidence="1" id="KW-0472">Membrane</keyword>
<dbReference type="RefSeq" id="WP_062411453.1">
    <property type="nucleotide sequence ID" value="NZ_JAJCIO010000003.1"/>
</dbReference>
<feature type="transmembrane region" description="Helical" evidence="1">
    <location>
        <begin position="128"/>
        <end position="148"/>
    </location>
</feature>
<keyword evidence="1" id="KW-1133">Transmembrane helix</keyword>
<protein>
    <submittedName>
        <fullName evidence="2">DUF805 domain-containing protein</fullName>
    </submittedName>
</protein>
<feature type="transmembrane region" description="Helical" evidence="1">
    <location>
        <begin position="95"/>
        <end position="116"/>
    </location>
</feature>
<dbReference type="Proteomes" id="UP001206692">
    <property type="component" value="Unassembled WGS sequence"/>
</dbReference>
<evidence type="ECO:0000256" key="1">
    <source>
        <dbReference type="SAM" id="Phobius"/>
    </source>
</evidence>
<gene>
    <name evidence="2" type="ORF">NE675_02830</name>
</gene>
<accession>A0ABT1SQ39</accession>
<dbReference type="Pfam" id="PF05656">
    <property type="entry name" value="DUF805"/>
    <property type="match status" value="1"/>
</dbReference>
<dbReference type="EMBL" id="JANGEW010000003">
    <property type="protein sequence ID" value="MCQ5341976.1"/>
    <property type="molecule type" value="Genomic_DNA"/>
</dbReference>
<dbReference type="PANTHER" id="PTHR34980">
    <property type="entry name" value="INNER MEMBRANE PROTEIN-RELATED-RELATED"/>
    <property type="match status" value="1"/>
</dbReference>
<dbReference type="InterPro" id="IPR008523">
    <property type="entry name" value="DUF805"/>
</dbReference>
<evidence type="ECO:0000313" key="3">
    <source>
        <dbReference type="Proteomes" id="UP001206692"/>
    </source>
</evidence>
<reference evidence="2 3" key="1">
    <citation type="submission" date="2022-06" db="EMBL/GenBank/DDBJ databases">
        <title>Isolation of gut microbiota from human fecal samples.</title>
        <authorList>
            <person name="Pamer E.G."/>
            <person name="Barat B."/>
            <person name="Waligurski E."/>
            <person name="Medina S."/>
            <person name="Paddock L."/>
            <person name="Mostad J."/>
        </authorList>
    </citation>
    <scope>NUCLEOTIDE SEQUENCE [LARGE SCALE GENOMIC DNA]</scope>
    <source>
        <strain evidence="2 3">DFI.1.1</strain>
    </source>
</reference>
<comment type="caution">
    <text evidence="2">The sequence shown here is derived from an EMBL/GenBank/DDBJ whole genome shotgun (WGS) entry which is preliminary data.</text>
</comment>
<feature type="transmembrane region" description="Helical" evidence="1">
    <location>
        <begin position="61"/>
        <end position="83"/>
    </location>
</feature>
<proteinExistence type="predicted"/>
<name>A0ABT1SQ39_9FIRM</name>
<evidence type="ECO:0000313" key="2">
    <source>
        <dbReference type="EMBL" id="MCQ5341976.1"/>
    </source>
</evidence>